<keyword evidence="2" id="KW-1003">Cell membrane</keyword>
<dbReference type="PIRSF" id="PIRSF006324">
    <property type="entry name" value="LeuE"/>
    <property type="match status" value="1"/>
</dbReference>
<comment type="subcellular location">
    <subcellularLocation>
        <location evidence="1">Cell membrane</location>
        <topology evidence="1">Multi-pass membrane protein</topology>
    </subcellularLocation>
</comment>
<dbReference type="PANTHER" id="PTHR30086:SF20">
    <property type="entry name" value="ARGININE EXPORTER PROTEIN ARGO-RELATED"/>
    <property type="match status" value="1"/>
</dbReference>
<sequence length="201" mass="20183">MTWWTFTLLVWVSLLVPGPDFVVITQAALAGTGRGVRTAAGVVAGLCLHGIAAAAGLSAVLLSLPGVAGPLRVVGGGVLVWFGVSMLRTASPADPGGDGGPRGGGGRWFLRGLAVNALNPKALLFFAAVVPQFVDTSAPVLPQAALLGATVVVSGALWWALVVTLVRAVRLPADGRVERVATRGGGAVLIALGALLAARSL</sequence>
<dbReference type="Proteomes" id="UP000184452">
    <property type="component" value="Unassembled WGS sequence"/>
</dbReference>
<dbReference type="Pfam" id="PF01810">
    <property type="entry name" value="LysE"/>
    <property type="match status" value="1"/>
</dbReference>
<dbReference type="PANTHER" id="PTHR30086">
    <property type="entry name" value="ARGININE EXPORTER PROTEIN ARGO"/>
    <property type="match status" value="1"/>
</dbReference>
<evidence type="ECO:0000256" key="3">
    <source>
        <dbReference type="ARBA" id="ARBA00022692"/>
    </source>
</evidence>
<feature type="transmembrane region" description="Helical" evidence="6">
    <location>
        <begin position="6"/>
        <end position="30"/>
    </location>
</feature>
<protein>
    <submittedName>
        <fullName evidence="7">Threonine/homoserine/homoserine lactone efflux protein</fullName>
    </submittedName>
</protein>
<dbReference type="AlphaFoldDB" id="A0A1M6JIN6"/>
<dbReference type="GO" id="GO:0005886">
    <property type="term" value="C:plasma membrane"/>
    <property type="evidence" value="ECO:0007669"/>
    <property type="project" value="UniProtKB-SubCell"/>
</dbReference>
<dbReference type="InterPro" id="IPR001123">
    <property type="entry name" value="LeuE-type"/>
</dbReference>
<feature type="transmembrane region" description="Helical" evidence="6">
    <location>
        <begin position="146"/>
        <end position="168"/>
    </location>
</feature>
<feature type="transmembrane region" description="Helical" evidence="6">
    <location>
        <begin position="42"/>
        <end position="64"/>
    </location>
</feature>
<keyword evidence="5 6" id="KW-0472">Membrane</keyword>
<evidence type="ECO:0000256" key="5">
    <source>
        <dbReference type="ARBA" id="ARBA00023136"/>
    </source>
</evidence>
<keyword evidence="3 6" id="KW-0812">Transmembrane</keyword>
<reference evidence="7 8" key="1">
    <citation type="submission" date="2016-11" db="EMBL/GenBank/DDBJ databases">
        <authorList>
            <person name="Jaros S."/>
            <person name="Januszkiewicz K."/>
            <person name="Wedrychowicz H."/>
        </authorList>
    </citation>
    <scope>NUCLEOTIDE SEQUENCE [LARGE SCALE GENOMIC DNA]</scope>
    <source>
        <strain evidence="7 8">CGMCC 4.5723</strain>
    </source>
</reference>
<keyword evidence="8" id="KW-1185">Reference proteome</keyword>
<dbReference type="EMBL" id="FQZK01000006">
    <property type="protein sequence ID" value="SHJ46482.1"/>
    <property type="molecule type" value="Genomic_DNA"/>
</dbReference>
<feature type="transmembrane region" description="Helical" evidence="6">
    <location>
        <begin position="70"/>
        <end position="87"/>
    </location>
</feature>
<evidence type="ECO:0000256" key="4">
    <source>
        <dbReference type="ARBA" id="ARBA00022989"/>
    </source>
</evidence>
<dbReference type="STRING" id="758803.SAMN05421803_106149"/>
<evidence type="ECO:0000256" key="1">
    <source>
        <dbReference type="ARBA" id="ARBA00004651"/>
    </source>
</evidence>
<dbReference type="RefSeq" id="WP_178378519.1">
    <property type="nucleotide sequence ID" value="NZ_FQZK01000006.1"/>
</dbReference>
<name>A0A1M6JIN6_9ACTN</name>
<dbReference type="GO" id="GO:0015171">
    <property type="term" value="F:amino acid transmembrane transporter activity"/>
    <property type="evidence" value="ECO:0007669"/>
    <property type="project" value="TreeGrafter"/>
</dbReference>
<keyword evidence="4 6" id="KW-1133">Transmembrane helix</keyword>
<organism evidence="7 8">
    <name type="scientific">Nocardiopsis flavescens</name>
    <dbReference type="NCBI Taxonomy" id="758803"/>
    <lineage>
        <taxon>Bacteria</taxon>
        <taxon>Bacillati</taxon>
        <taxon>Actinomycetota</taxon>
        <taxon>Actinomycetes</taxon>
        <taxon>Streptosporangiales</taxon>
        <taxon>Nocardiopsidaceae</taxon>
        <taxon>Nocardiopsis</taxon>
    </lineage>
</organism>
<evidence type="ECO:0000313" key="8">
    <source>
        <dbReference type="Proteomes" id="UP000184452"/>
    </source>
</evidence>
<gene>
    <name evidence="7" type="ORF">SAMN05421803_106149</name>
</gene>
<proteinExistence type="predicted"/>
<accession>A0A1M6JIN6</accession>
<evidence type="ECO:0000313" key="7">
    <source>
        <dbReference type="EMBL" id="SHJ46482.1"/>
    </source>
</evidence>
<feature type="transmembrane region" description="Helical" evidence="6">
    <location>
        <begin position="180"/>
        <end position="198"/>
    </location>
</feature>
<evidence type="ECO:0000256" key="2">
    <source>
        <dbReference type="ARBA" id="ARBA00022475"/>
    </source>
</evidence>
<evidence type="ECO:0000256" key="6">
    <source>
        <dbReference type="SAM" id="Phobius"/>
    </source>
</evidence>